<dbReference type="Pfam" id="PF01381">
    <property type="entry name" value="HTH_3"/>
    <property type="match status" value="1"/>
</dbReference>
<name>A0A4D7ASJ5_9FIRM</name>
<dbReference type="InterPro" id="IPR001387">
    <property type="entry name" value="Cro/C1-type_HTH"/>
</dbReference>
<evidence type="ECO:0000313" key="2">
    <source>
        <dbReference type="EMBL" id="QCI58390.1"/>
    </source>
</evidence>
<reference evidence="3" key="1">
    <citation type="submission" date="2018-12" db="EMBL/GenBank/DDBJ databases">
        <title>Dusodibacter welbiota gen. nov., sp. nov., isolated from human faeces and emended description of the Oscillibacter genus.</title>
        <authorList>
            <person name="Le Roy T."/>
            <person name="Van der Smissen P."/>
            <person name="Delzenne N."/>
            <person name="Muccioli G."/>
            <person name="Collet J.F."/>
            <person name="Cani P.D."/>
        </authorList>
    </citation>
    <scope>NUCLEOTIDE SEQUENCE [LARGE SCALE GENOMIC DNA]</scope>
    <source>
        <strain evidence="3">J115</strain>
    </source>
</reference>
<dbReference type="GO" id="GO:0003677">
    <property type="term" value="F:DNA binding"/>
    <property type="evidence" value="ECO:0007669"/>
    <property type="project" value="InterPro"/>
</dbReference>
<dbReference type="EMBL" id="CP034413">
    <property type="protein sequence ID" value="QCI58390.1"/>
    <property type="molecule type" value="Genomic_DNA"/>
</dbReference>
<feature type="domain" description="HTH cro/C1-type" evidence="1">
    <location>
        <begin position="22"/>
        <end position="72"/>
    </location>
</feature>
<dbReference type="SUPFAM" id="SSF47413">
    <property type="entry name" value="lambda repressor-like DNA-binding domains"/>
    <property type="match status" value="1"/>
</dbReference>
<dbReference type="KEGG" id="obj:EIO64_03375"/>
<evidence type="ECO:0000313" key="3">
    <source>
        <dbReference type="Proteomes" id="UP000298642"/>
    </source>
</evidence>
<dbReference type="Proteomes" id="UP000298642">
    <property type="component" value="Chromosome"/>
</dbReference>
<sequence length="162" mass="18573">MLCKNIKKKRHIQEKSPFWRERRLAGLSQEKAAERLGISTRTLQKYERGKAQPRFDMVVRMAEIYGCDLYAFLCSRRAGGMTGYRYAPVRVRSFRPDCSCVYGILVRKLEGERTVALTVIPGLSPDKEAVHRFAEWCGREQLDPAHLPEAIRAAFPDTVKTP</sequence>
<dbReference type="PROSITE" id="PS50943">
    <property type="entry name" value="HTH_CROC1"/>
    <property type="match status" value="1"/>
</dbReference>
<proteinExistence type="predicted"/>
<dbReference type="InterPro" id="IPR010982">
    <property type="entry name" value="Lambda_DNA-bd_dom_sf"/>
</dbReference>
<gene>
    <name evidence="2" type="ORF">EIO64_03375</name>
</gene>
<dbReference type="Gene3D" id="1.10.260.40">
    <property type="entry name" value="lambda repressor-like DNA-binding domains"/>
    <property type="match status" value="1"/>
</dbReference>
<accession>A0A4D7ASJ5</accession>
<keyword evidence="3" id="KW-1185">Reference proteome</keyword>
<evidence type="ECO:0000259" key="1">
    <source>
        <dbReference type="PROSITE" id="PS50943"/>
    </source>
</evidence>
<organism evidence="2 3">
    <name type="scientific">Dysosmobacter welbionis</name>
    <dbReference type="NCBI Taxonomy" id="2093857"/>
    <lineage>
        <taxon>Bacteria</taxon>
        <taxon>Bacillati</taxon>
        <taxon>Bacillota</taxon>
        <taxon>Clostridia</taxon>
        <taxon>Eubacteriales</taxon>
        <taxon>Oscillospiraceae</taxon>
        <taxon>Dysosmobacter</taxon>
    </lineage>
</organism>
<protein>
    <submittedName>
        <fullName evidence="2">Helix-turn-helix domain-containing protein</fullName>
    </submittedName>
</protein>
<dbReference type="AlphaFoldDB" id="A0A4D7ASJ5"/>
<dbReference type="SMART" id="SM00530">
    <property type="entry name" value="HTH_XRE"/>
    <property type="match status" value="1"/>
</dbReference>
<dbReference type="CDD" id="cd00093">
    <property type="entry name" value="HTH_XRE"/>
    <property type="match status" value="1"/>
</dbReference>
<dbReference type="RefSeq" id="WP_021751552.1">
    <property type="nucleotide sequence ID" value="NZ_DBFSHC010000020.1"/>
</dbReference>